<name>A0A380CV18_SPHSI</name>
<reference evidence="2 3" key="1">
    <citation type="submission" date="2018-06" db="EMBL/GenBank/DDBJ databases">
        <authorList>
            <consortium name="Pathogen Informatics"/>
            <person name="Doyle S."/>
        </authorList>
    </citation>
    <scope>NUCLEOTIDE SEQUENCE [LARGE SCALE GENOMIC DNA]</scope>
    <source>
        <strain evidence="2 3">NCTC11388</strain>
    </source>
</reference>
<feature type="transmembrane region" description="Helical" evidence="1">
    <location>
        <begin position="47"/>
        <end position="64"/>
    </location>
</feature>
<sequence length="111" mass="13205">MNNRFRNEKKGKILFMIPFIIGMVFLLVWVVQSLWNALLPEIIGVKAISYWQAFGILVLSKILFGGFRFKGKGKACDRSHLRSKLEQLSPEDKEKFKEEWKQRFSRRWHDC</sequence>
<dbReference type="RefSeq" id="WP_002995725.1">
    <property type="nucleotide sequence ID" value="NZ_CP068084.1"/>
</dbReference>
<keyword evidence="1" id="KW-0812">Transmembrane</keyword>
<organism evidence="2 3">
    <name type="scientific">Sphingobacterium spiritivorum</name>
    <name type="common">Flavobacterium spiritivorum</name>
    <dbReference type="NCBI Taxonomy" id="258"/>
    <lineage>
        <taxon>Bacteria</taxon>
        <taxon>Pseudomonadati</taxon>
        <taxon>Bacteroidota</taxon>
        <taxon>Sphingobacteriia</taxon>
        <taxon>Sphingobacteriales</taxon>
        <taxon>Sphingobacteriaceae</taxon>
        <taxon>Sphingobacterium</taxon>
    </lineage>
</organism>
<keyword evidence="1" id="KW-1133">Transmembrane helix</keyword>
<proteinExistence type="predicted"/>
<dbReference type="EMBL" id="UGYW01000002">
    <property type="protein sequence ID" value="SUJ29808.1"/>
    <property type="molecule type" value="Genomic_DNA"/>
</dbReference>
<protein>
    <submittedName>
        <fullName evidence="2">Uncharacterized protein</fullName>
    </submittedName>
</protein>
<dbReference type="Proteomes" id="UP000254893">
    <property type="component" value="Unassembled WGS sequence"/>
</dbReference>
<feature type="transmembrane region" description="Helical" evidence="1">
    <location>
        <begin position="12"/>
        <end position="35"/>
    </location>
</feature>
<gene>
    <name evidence="2" type="ORF">NCTC11388_04672</name>
</gene>
<evidence type="ECO:0000313" key="2">
    <source>
        <dbReference type="EMBL" id="SUJ29808.1"/>
    </source>
</evidence>
<keyword evidence="1" id="KW-0472">Membrane</keyword>
<dbReference type="AlphaFoldDB" id="A0A380CV18"/>
<dbReference type="GeneID" id="95430789"/>
<evidence type="ECO:0000256" key="1">
    <source>
        <dbReference type="SAM" id="Phobius"/>
    </source>
</evidence>
<evidence type="ECO:0000313" key="3">
    <source>
        <dbReference type="Proteomes" id="UP000254893"/>
    </source>
</evidence>
<accession>A0A380CV18</accession>